<proteinExistence type="inferred from homology"/>
<evidence type="ECO:0000256" key="3">
    <source>
        <dbReference type="ARBA" id="ARBA00022692"/>
    </source>
</evidence>
<dbReference type="GO" id="GO:0030473">
    <property type="term" value="P:nuclear migration along microtubule"/>
    <property type="evidence" value="ECO:0007669"/>
    <property type="project" value="TreeGrafter"/>
</dbReference>
<gene>
    <name evidence="8" type="ORF">ONB1V03_LOCUS15694</name>
</gene>
<protein>
    <recommendedName>
        <fullName evidence="7">Ima1 N-terminal domain-containing protein</fullName>
    </recommendedName>
</protein>
<evidence type="ECO:0000313" key="9">
    <source>
        <dbReference type="Proteomes" id="UP000728032"/>
    </source>
</evidence>
<dbReference type="EMBL" id="CAJPVJ010016521">
    <property type="protein sequence ID" value="CAG2176260.1"/>
    <property type="molecule type" value="Genomic_DNA"/>
</dbReference>
<keyword evidence="5" id="KW-0472">Membrane</keyword>
<evidence type="ECO:0000259" key="7">
    <source>
        <dbReference type="Pfam" id="PF09779"/>
    </source>
</evidence>
<accession>A0A7R9MH18</accession>
<keyword evidence="9" id="KW-1185">Reference proteome</keyword>
<dbReference type="PANTHER" id="PTHR28646">
    <property type="entry name" value="TRANSMEMBRANE PROTEIN 201"/>
    <property type="match status" value="1"/>
</dbReference>
<dbReference type="OrthoDB" id="5966927at2759"/>
<name>A0A7R9MH18_9ACAR</name>
<dbReference type="Proteomes" id="UP000728032">
    <property type="component" value="Unassembled WGS sequence"/>
</dbReference>
<dbReference type="GO" id="GO:0005521">
    <property type="term" value="F:lamin binding"/>
    <property type="evidence" value="ECO:0007669"/>
    <property type="project" value="TreeGrafter"/>
</dbReference>
<evidence type="ECO:0000256" key="2">
    <source>
        <dbReference type="ARBA" id="ARBA00007600"/>
    </source>
</evidence>
<comment type="similarity">
    <text evidence="2">Belongs to the TMEM201 family.</text>
</comment>
<dbReference type="InterPro" id="IPR040041">
    <property type="entry name" value="TMEM201"/>
</dbReference>
<evidence type="ECO:0000256" key="1">
    <source>
        <dbReference type="ARBA" id="ARBA00004473"/>
    </source>
</evidence>
<dbReference type="AlphaFoldDB" id="A0A7R9MH18"/>
<reference evidence="8" key="1">
    <citation type="submission" date="2020-11" db="EMBL/GenBank/DDBJ databases">
        <authorList>
            <person name="Tran Van P."/>
        </authorList>
    </citation>
    <scope>NUCLEOTIDE SEQUENCE</scope>
</reference>
<evidence type="ECO:0000313" key="8">
    <source>
        <dbReference type="EMBL" id="CAD7659098.1"/>
    </source>
</evidence>
<dbReference type="GO" id="GO:0051015">
    <property type="term" value="F:actin filament binding"/>
    <property type="evidence" value="ECO:0007669"/>
    <property type="project" value="TreeGrafter"/>
</dbReference>
<evidence type="ECO:0000256" key="6">
    <source>
        <dbReference type="ARBA" id="ARBA00023242"/>
    </source>
</evidence>
<dbReference type="GO" id="GO:0005637">
    <property type="term" value="C:nuclear inner membrane"/>
    <property type="evidence" value="ECO:0007669"/>
    <property type="project" value="UniProtKB-SubCell"/>
</dbReference>
<keyword evidence="4" id="KW-1133">Transmembrane helix</keyword>
<dbReference type="Pfam" id="PF09779">
    <property type="entry name" value="Ima1_N"/>
    <property type="match status" value="1"/>
</dbReference>
<dbReference type="EMBL" id="OC931346">
    <property type="protein sequence ID" value="CAD7659098.1"/>
    <property type="molecule type" value="Genomic_DNA"/>
</dbReference>
<evidence type="ECO:0000256" key="4">
    <source>
        <dbReference type="ARBA" id="ARBA00022989"/>
    </source>
</evidence>
<sequence length="420" mass="47557">MPGIVPDGNYNKAITGQSCDPMSRNNLRFCRPIPDCYANCGQLCSECNVNQEIKIKLLSEFMPFNETKYKEELEEYKRHLESEYKLCANCETTVKNILLKPINCLKDIIKGITKRHVRVSQDSVDSVFVSQNDRRLKKWLPFIATTQSFEKAINNGLKGVPNRVQVKNPKEVNIKSKDTSADHQSIGEQIKSLSIGDEINASSLKVNAIQRHPMRNELLPKADDLSANSALIYGNSLSKNIINPAKFHYESIAQTSWVSPFKPNQSPSKSPRKECLNYSPYLHNSQQYLRSSHWINNDMSGLVTPPPSVAPSDTSDFAFANRFSLLNKTNCSSTHVLDYKSRDFNASNESILRNTIISQQFIRRESIGRSSKDTDSDLSQCITKKESIILELLFVIPDTKPKRHSFDTCLTVFVQHFAVI</sequence>
<keyword evidence="3" id="KW-0812">Transmembrane</keyword>
<feature type="domain" description="Ima1 N-terminal" evidence="7">
    <location>
        <begin position="39"/>
        <end position="94"/>
    </location>
</feature>
<evidence type="ECO:0000256" key="5">
    <source>
        <dbReference type="ARBA" id="ARBA00023136"/>
    </source>
</evidence>
<comment type="subcellular location">
    <subcellularLocation>
        <location evidence="1">Nucleus inner membrane</location>
        <topology evidence="1">Multi-pass membrane protein</topology>
    </subcellularLocation>
</comment>
<dbReference type="InterPro" id="IPR018617">
    <property type="entry name" value="Ima1_N"/>
</dbReference>
<dbReference type="PANTHER" id="PTHR28646:SF1">
    <property type="entry name" value="TRANSMEMBRANE PROTEIN 201"/>
    <property type="match status" value="1"/>
</dbReference>
<keyword evidence="6" id="KW-0539">Nucleus</keyword>
<organism evidence="8">
    <name type="scientific">Oppiella nova</name>
    <dbReference type="NCBI Taxonomy" id="334625"/>
    <lineage>
        <taxon>Eukaryota</taxon>
        <taxon>Metazoa</taxon>
        <taxon>Ecdysozoa</taxon>
        <taxon>Arthropoda</taxon>
        <taxon>Chelicerata</taxon>
        <taxon>Arachnida</taxon>
        <taxon>Acari</taxon>
        <taxon>Acariformes</taxon>
        <taxon>Sarcoptiformes</taxon>
        <taxon>Oribatida</taxon>
        <taxon>Brachypylina</taxon>
        <taxon>Oppioidea</taxon>
        <taxon>Oppiidae</taxon>
        <taxon>Oppiella</taxon>
    </lineage>
</organism>